<dbReference type="AlphaFoldDB" id="A0A0N4ZLP3"/>
<dbReference type="PANTHER" id="PTHR31562">
    <property type="entry name" value="PROTEIN CBG18972"/>
    <property type="match status" value="1"/>
</dbReference>
<evidence type="ECO:0000313" key="2">
    <source>
        <dbReference type="WBParaSite" id="PTRK_0000941700.1"/>
    </source>
</evidence>
<dbReference type="STRING" id="131310.A0A0N4ZLP3"/>
<reference evidence="2" key="1">
    <citation type="submission" date="2017-02" db="UniProtKB">
        <authorList>
            <consortium name="WormBaseParasite"/>
        </authorList>
    </citation>
    <scope>IDENTIFICATION</scope>
</reference>
<dbReference type="InterPro" id="IPR029044">
    <property type="entry name" value="Nucleotide-diphossugar_trans"/>
</dbReference>
<evidence type="ECO:0000313" key="1">
    <source>
        <dbReference type="Proteomes" id="UP000038045"/>
    </source>
</evidence>
<sequence length="335" mass="40775">MKPKNFISPERIAIISVKKRISKNKYIEAEEMNECYALQHKYTLIYLDEYHETSYNCKQPDFLFQRHCIVSNFALQYKHLFDYFLFIDNDIGILNPKKKLEKYLPLNEEQIIFYERYFNHEIAIGSFIFKNSHYTRRLLHFIADFIYKMPPIHCGGDNIPLHGAIFDFIATSSYRKEYNICNNIWNNLNIKINIWKNCMMYVACIRWALNKMDEGNNLYDYQSFDNNKIIVLKKFNERRWVRDIWVTNFKFSTDDFFIHGLKSDYMLKEKKLIFDDFIFNRDLCRGPNYFDAWKYNNNSITDTDTINKLLFYWKEKAYKEYIKLLEEGKIYNNYN</sequence>
<proteinExistence type="predicted"/>
<keyword evidence="1" id="KW-1185">Reference proteome</keyword>
<dbReference type="InterPro" id="IPR004988">
    <property type="entry name" value="DUF273"/>
</dbReference>
<dbReference type="WBParaSite" id="PTRK_0000941700.1">
    <property type="protein sequence ID" value="PTRK_0000941700.1"/>
    <property type="gene ID" value="PTRK_0000941700"/>
</dbReference>
<dbReference type="Gene3D" id="3.90.550.10">
    <property type="entry name" value="Spore Coat Polysaccharide Biosynthesis Protein SpsA, Chain A"/>
    <property type="match status" value="1"/>
</dbReference>
<organism evidence="1 2">
    <name type="scientific">Parastrongyloides trichosuri</name>
    <name type="common">Possum-specific nematode worm</name>
    <dbReference type="NCBI Taxonomy" id="131310"/>
    <lineage>
        <taxon>Eukaryota</taxon>
        <taxon>Metazoa</taxon>
        <taxon>Ecdysozoa</taxon>
        <taxon>Nematoda</taxon>
        <taxon>Chromadorea</taxon>
        <taxon>Rhabditida</taxon>
        <taxon>Tylenchina</taxon>
        <taxon>Panagrolaimomorpha</taxon>
        <taxon>Strongyloidoidea</taxon>
        <taxon>Strongyloididae</taxon>
        <taxon>Parastrongyloides</taxon>
    </lineage>
</organism>
<name>A0A0N4ZLP3_PARTI</name>
<protein>
    <submittedName>
        <fullName evidence="2">Glycosyltransferase</fullName>
    </submittedName>
</protein>
<dbReference type="Proteomes" id="UP000038045">
    <property type="component" value="Unplaced"/>
</dbReference>
<dbReference type="Pfam" id="PF03314">
    <property type="entry name" value="DUF273"/>
    <property type="match status" value="1"/>
</dbReference>
<accession>A0A0N4ZLP3</accession>
<dbReference type="PANTHER" id="PTHR31562:SF2">
    <property type="entry name" value="NUCLEOTIDE-DIPHOSPHO-SUGAR TRANSFERASE"/>
    <property type="match status" value="1"/>
</dbReference>